<proteinExistence type="predicted"/>
<evidence type="ECO:0000256" key="2">
    <source>
        <dbReference type="ARBA" id="ARBA00022553"/>
    </source>
</evidence>
<reference evidence="6" key="1">
    <citation type="submission" date="2020-04" db="EMBL/GenBank/DDBJ databases">
        <authorList>
            <person name="Alioto T."/>
            <person name="Alioto T."/>
            <person name="Gomez Garrido J."/>
        </authorList>
    </citation>
    <scope>NUCLEOTIDE SEQUENCE</scope>
    <source>
        <strain evidence="6">A484AB</strain>
    </source>
</reference>
<dbReference type="PANTHER" id="PTHR21446">
    <property type="entry name" value="DUF3504 DOMAIN-CONTAINING PROTEIN"/>
    <property type="match status" value="1"/>
</dbReference>
<feature type="domain" description="ZMYM2-like/QRICH1 C-terminal" evidence="5">
    <location>
        <begin position="168"/>
        <end position="305"/>
    </location>
</feature>
<dbReference type="GO" id="GO:0006310">
    <property type="term" value="P:DNA recombination"/>
    <property type="evidence" value="ECO:0007669"/>
    <property type="project" value="UniProtKB-KW"/>
</dbReference>
<organism evidence="6 7">
    <name type="scientific">Paramuricea clavata</name>
    <name type="common">Red gorgonian</name>
    <name type="synonym">Violescent sea-whip</name>
    <dbReference type="NCBI Taxonomy" id="317549"/>
    <lineage>
        <taxon>Eukaryota</taxon>
        <taxon>Metazoa</taxon>
        <taxon>Cnidaria</taxon>
        <taxon>Anthozoa</taxon>
        <taxon>Octocorallia</taxon>
        <taxon>Malacalcyonacea</taxon>
        <taxon>Plexauridae</taxon>
        <taxon>Paramuricea</taxon>
    </lineage>
</organism>
<keyword evidence="1" id="KW-1017">Isopeptide bond</keyword>
<gene>
    <name evidence="6" type="ORF">PACLA_8A025769</name>
</gene>
<accession>A0A6S7IXI8</accession>
<keyword evidence="3" id="KW-0832">Ubl conjugation</keyword>
<dbReference type="EMBL" id="CACRXK020011715">
    <property type="protein sequence ID" value="CAB4021930.1"/>
    <property type="molecule type" value="Genomic_DNA"/>
</dbReference>
<keyword evidence="7" id="KW-1185">Reference proteome</keyword>
<comment type="caution">
    <text evidence="6">The sequence shown here is derived from an EMBL/GenBank/DDBJ whole genome shotgun (WGS) entry which is preliminary data.</text>
</comment>
<dbReference type="InterPro" id="IPR013762">
    <property type="entry name" value="Integrase-like_cat_sf"/>
</dbReference>
<evidence type="ECO:0000256" key="1">
    <source>
        <dbReference type="ARBA" id="ARBA00022499"/>
    </source>
</evidence>
<dbReference type="Gene3D" id="1.10.443.10">
    <property type="entry name" value="Intergrase catalytic core"/>
    <property type="match status" value="1"/>
</dbReference>
<feature type="non-terminal residue" evidence="6">
    <location>
        <position position="1"/>
    </location>
</feature>
<evidence type="ECO:0000256" key="4">
    <source>
        <dbReference type="ARBA" id="ARBA00023172"/>
    </source>
</evidence>
<dbReference type="InterPro" id="IPR052787">
    <property type="entry name" value="MAVS"/>
</dbReference>
<protein>
    <submittedName>
        <fullName evidence="6">Integrator complex subunit 9-like</fullName>
    </submittedName>
</protein>
<name>A0A6S7IXI8_PARCT</name>
<dbReference type="GO" id="GO:0015074">
    <property type="term" value="P:DNA integration"/>
    <property type="evidence" value="ECO:0007669"/>
    <property type="project" value="InterPro"/>
</dbReference>
<dbReference type="InterPro" id="IPR011010">
    <property type="entry name" value="DNA_brk_join_enz"/>
</dbReference>
<dbReference type="Proteomes" id="UP001152795">
    <property type="component" value="Unassembled WGS sequence"/>
</dbReference>
<evidence type="ECO:0000313" key="7">
    <source>
        <dbReference type="Proteomes" id="UP001152795"/>
    </source>
</evidence>
<dbReference type="SUPFAM" id="SSF56349">
    <property type="entry name" value="DNA breaking-rejoining enzymes"/>
    <property type="match status" value="1"/>
</dbReference>
<dbReference type="AlphaFoldDB" id="A0A6S7IXI8"/>
<dbReference type="OrthoDB" id="5981173at2759"/>
<keyword evidence="2" id="KW-0597">Phosphoprotein</keyword>
<evidence type="ECO:0000256" key="3">
    <source>
        <dbReference type="ARBA" id="ARBA00022843"/>
    </source>
</evidence>
<evidence type="ECO:0000313" key="6">
    <source>
        <dbReference type="EMBL" id="CAB4021930.1"/>
    </source>
</evidence>
<dbReference type="InterPro" id="IPR021893">
    <property type="entry name" value="ZMYM2-like_C"/>
</dbReference>
<keyword evidence="4" id="KW-0233">DNA recombination</keyword>
<feature type="non-terminal residue" evidence="6">
    <location>
        <position position="393"/>
    </location>
</feature>
<dbReference type="GO" id="GO:0003677">
    <property type="term" value="F:DNA binding"/>
    <property type="evidence" value="ECO:0007669"/>
    <property type="project" value="InterPro"/>
</dbReference>
<evidence type="ECO:0000259" key="5">
    <source>
        <dbReference type="Pfam" id="PF12012"/>
    </source>
</evidence>
<dbReference type="Pfam" id="PF12012">
    <property type="entry name" value="DUF3504"/>
    <property type="match status" value="1"/>
</dbReference>
<dbReference type="PANTHER" id="PTHR21446:SF12">
    <property type="entry name" value="POTASSIUM CHANNEL TETRAMERIZATION DOMAIN CONTAINING 1"/>
    <property type="match status" value="1"/>
</dbReference>
<sequence>CVQTIEYCGLTTDKFNMAATNGSVRVCGDGKLTGRFASLDENDLSKLLADKDSDSTKKATKGCKAIFDEYLRQKNVEYPQDAVQLAAILKQFYAETRKQDGSQYQKSSLSAIRFGLNRHFKEILNVDITKDTEFKEANQVFIAQCVKLKKEGLAKTKHKPAIADEDIKRLYECGVFNDDNPTTLQNKVFFEVILFFCRRGRQNSRQLKKDDFEIQTDAKGRRFVVKTTDELTKNHRENDEAEDGGIMMSNEGSLCPVASFEKYLSHLNPANDYLFQRPKTRQVSDSEVWYDNMVLGEHTLGKKMKLLSQQANLSIIYTNHSIRATAVTIFDRSGFEARHIMSVSGHRSESSIKNYCKTDQNTKAKMANSLMSVIPRRISTERFDVVCNFSSWQ</sequence>